<sequence length="329" mass="38407">MLIVYSNNAINKALMYKPYRYITDYSGIKTQVLSALAYYDLFNFPLTKEEVFLFMTTRCELDQVQHCLNYLSDNGFVYQLDNYYALKNDEYIVARRKAGAKKAQELLAIAETVSSYLIKFPYVRGVAVSGSLSKKYADDKSDIDFFIITATNRLWIARSLLHLLKKFSFIFNKQDYFCMNYFVDEVHAEIVEQNLFTATETVTMIPLQGDLAFDKFYRANIWTRDYLPNHLMRVSCAEPLKQGWIKSFTEALFNNTIGEMLDNWLMKITALSWNKKTKAGRLNQRGVLMSMMATKGYAKPNPVNFQNRIMTFYNEKVNRVIKNIEQDIF</sequence>
<comment type="caution">
    <text evidence="1">The sequence shown here is derived from an EMBL/GenBank/DDBJ whole genome shotgun (WGS) entry which is preliminary data.</text>
</comment>
<dbReference type="EMBL" id="MPPL01000001">
    <property type="protein sequence ID" value="OKS85653.1"/>
    <property type="molecule type" value="Genomic_DNA"/>
</dbReference>
<dbReference type="Gene3D" id="3.30.460.10">
    <property type="entry name" value="Beta Polymerase, domain 2"/>
    <property type="match status" value="1"/>
</dbReference>
<dbReference type="STRING" id="1302689.RG47T_1099"/>
<reference evidence="1 2" key="1">
    <citation type="submission" date="2016-11" db="EMBL/GenBank/DDBJ databases">
        <title>Whole Genome Sequencing of Mucilaginibacter polytrichastri RG4-7(T) isolated from the moss sample.</title>
        <authorList>
            <person name="Li Y."/>
        </authorList>
    </citation>
    <scope>NUCLEOTIDE SEQUENCE [LARGE SCALE GENOMIC DNA]</scope>
    <source>
        <strain evidence="1 2">RG4-7</strain>
    </source>
</reference>
<accession>A0A1Q5ZV97</accession>
<proteinExistence type="predicted"/>
<dbReference type="AlphaFoldDB" id="A0A1Q5ZV97"/>
<dbReference type="Proteomes" id="UP000186720">
    <property type="component" value="Unassembled WGS sequence"/>
</dbReference>
<dbReference type="InterPro" id="IPR043519">
    <property type="entry name" value="NT_sf"/>
</dbReference>
<evidence type="ECO:0000313" key="1">
    <source>
        <dbReference type="EMBL" id="OKS85653.1"/>
    </source>
</evidence>
<dbReference type="SUPFAM" id="SSF81301">
    <property type="entry name" value="Nucleotidyltransferase"/>
    <property type="match status" value="1"/>
</dbReference>
<evidence type="ECO:0008006" key="3">
    <source>
        <dbReference type="Google" id="ProtNLM"/>
    </source>
</evidence>
<name>A0A1Q5ZV97_9SPHI</name>
<protein>
    <recommendedName>
        <fullName evidence="3">Polymerase nucleotidyl transferase domain-containing protein</fullName>
    </recommendedName>
</protein>
<gene>
    <name evidence="1" type="ORF">RG47T_1099</name>
</gene>
<evidence type="ECO:0000313" key="2">
    <source>
        <dbReference type="Proteomes" id="UP000186720"/>
    </source>
</evidence>
<keyword evidence="2" id="KW-1185">Reference proteome</keyword>
<organism evidence="1 2">
    <name type="scientific">Mucilaginibacter polytrichastri</name>
    <dbReference type="NCBI Taxonomy" id="1302689"/>
    <lineage>
        <taxon>Bacteria</taxon>
        <taxon>Pseudomonadati</taxon>
        <taxon>Bacteroidota</taxon>
        <taxon>Sphingobacteriia</taxon>
        <taxon>Sphingobacteriales</taxon>
        <taxon>Sphingobacteriaceae</taxon>
        <taxon>Mucilaginibacter</taxon>
    </lineage>
</organism>